<proteinExistence type="predicted"/>
<evidence type="ECO:0000313" key="1">
    <source>
        <dbReference type="EMBL" id="EHL29194.1"/>
    </source>
</evidence>
<sequence>MKKFIPGEYYHTLNELPFPIIQPSYLGFQLVVQYLNQKYATEIIRAEVDIYWLPHVEKNIHLLNEKIAEARKTQSDYRFAWIPGKAHVVNFVYIREKGEEALFYSDSNRNPDATIPDFAQKLSKITGLPVYTTLGNRQADLRSCFTDSLAFSRDITRRNKMTGEYLIPNFLSVLKQRAKKLGESSFEVKLPDALLKTSQISKFLDAHKESSHHVIHKNETLKLFRARYSKETVVNGQKKMIATYLVEKGYKYRDIMQIQFYLNQMPYLSEMQKKAFVKEAKTLLKSQSQPNGLHEYAIQKATELGFPPEMVTPENPFLSAAMSKCGDSTVFHEIVSGQALSDLKAFYKLIPSQFHLRVLTNPEQNKKNTALHWATSYPEKFKYLLSSLSEEHRMNAVTVQGENNNTVLHWLSSKSELLEFVLRSIPEEHRLQALAAPGQNGNTVLHWLETAPTSLSLALSLLPQSQRLEALTVAGEQGASALHWIKSKPESMKAVLSCLSKAECQALNKVLKKELPSSCSELRTLLQKNMPIRATVSFFSLKNSDFPVPVKNVGLTLS</sequence>
<evidence type="ECO:0008006" key="3">
    <source>
        <dbReference type="Google" id="ProtNLM"/>
    </source>
</evidence>
<dbReference type="InterPro" id="IPR036770">
    <property type="entry name" value="Ankyrin_rpt-contain_sf"/>
</dbReference>
<dbReference type="HOGENOM" id="CLU_488165_0_0_6"/>
<dbReference type="eggNOG" id="COG0666">
    <property type="taxonomic scope" value="Bacteria"/>
</dbReference>
<reference evidence="1 2" key="1">
    <citation type="journal article" date="2011" name="BMC Genomics">
        <title>Insight into cross-talk between intra-amoebal pathogens.</title>
        <authorList>
            <person name="Gimenez G."/>
            <person name="Bertelli C."/>
            <person name="Moliner C."/>
            <person name="Robert C."/>
            <person name="Raoult D."/>
            <person name="Fournier P.E."/>
            <person name="Greub G."/>
        </authorList>
    </citation>
    <scope>NUCLEOTIDE SEQUENCE [LARGE SCALE GENOMIC DNA]</scope>
    <source>
        <strain evidence="1 2">LLAP12</strain>
    </source>
</reference>
<dbReference type="STRING" id="658187.LDG_8913"/>
<dbReference type="Gene3D" id="1.25.40.20">
    <property type="entry name" value="Ankyrin repeat-containing domain"/>
    <property type="match status" value="1"/>
</dbReference>
<evidence type="ECO:0000313" key="2">
    <source>
        <dbReference type="Proteomes" id="UP000002770"/>
    </source>
</evidence>
<dbReference type="InParanoid" id="G9EUC0"/>
<keyword evidence="2" id="KW-1185">Reference proteome</keyword>
<dbReference type="AlphaFoldDB" id="G9EUC0"/>
<dbReference type="RefSeq" id="WP_006872774.1">
    <property type="nucleotide sequence ID" value="NZ_JH413849.1"/>
</dbReference>
<dbReference type="EMBL" id="JH413849">
    <property type="protein sequence ID" value="EHL29194.1"/>
    <property type="molecule type" value="Genomic_DNA"/>
</dbReference>
<gene>
    <name evidence="1" type="ORF">LDG_8913</name>
</gene>
<name>G9EUC0_9GAMM</name>
<accession>G9EUC0</accession>
<dbReference type="Proteomes" id="UP000002770">
    <property type="component" value="Unassembled WGS sequence"/>
</dbReference>
<organism evidence="1 2">
    <name type="scientific">Legionella drancourtii LLAP12</name>
    <dbReference type="NCBI Taxonomy" id="658187"/>
    <lineage>
        <taxon>Bacteria</taxon>
        <taxon>Pseudomonadati</taxon>
        <taxon>Pseudomonadota</taxon>
        <taxon>Gammaproteobacteria</taxon>
        <taxon>Legionellales</taxon>
        <taxon>Legionellaceae</taxon>
        <taxon>Legionella</taxon>
    </lineage>
</organism>
<protein>
    <recommendedName>
        <fullName evidence="3">Ankyrin repeat-containing protein</fullName>
    </recommendedName>
</protein>
<dbReference type="OrthoDB" id="5639254at2"/>